<dbReference type="EMBL" id="CP024785">
    <property type="protein sequence ID" value="AUB35355.1"/>
    <property type="molecule type" value="Genomic_DNA"/>
</dbReference>
<protein>
    <submittedName>
        <fullName evidence="1">Uncharacterized protein</fullName>
    </submittedName>
</protein>
<gene>
    <name evidence="1" type="ORF">COO91_01233</name>
</gene>
<proteinExistence type="predicted"/>
<dbReference type="KEGG" id="nfl:COO91_01233"/>
<dbReference type="AlphaFoldDB" id="A0A2K8SKJ2"/>
<accession>A0A2K8SKJ2</accession>
<evidence type="ECO:0000313" key="1">
    <source>
        <dbReference type="EMBL" id="AUB35355.1"/>
    </source>
</evidence>
<sequence length="44" mass="5153">MGYWAFVKRKQGTLQHDSTPLTSRSVHRRVQGIFLIFELLALHN</sequence>
<dbReference type="Proteomes" id="UP000232003">
    <property type="component" value="Chromosome"/>
</dbReference>
<evidence type="ECO:0000313" key="2">
    <source>
        <dbReference type="Proteomes" id="UP000232003"/>
    </source>
</evidence>
<name>A0A2K8SKJ2_9NOSO</name>
<reference evidence="1 2" key="1">
    <citation type="submission" date="2017-11" db="EMBL/GenBank/DDBJ databases">
        <title>Complete genome of a free-living desiccation-tolerant cyanobacterium and its photosynthetic adaptation to extreme terrestrial habitat.</title>
        <authorList>
            <person name="Shang J."/>
        </authorList>
    </citation>
    <scope>NUCLEOTIDE SEQUENCE [LARGE SCALE GENOMIC DNA]</scope>
    <source>
        <strain evidence="1 2">CCNUN1</strain>
    </source>
</reference>
<keyword evidence="2" id="KW-1185">Reference proteome</keyword>
<organism evidence="1 2">
    <name type="scientific">Nostoc flagelliforme CCNUN1</name>
    <dbReference type="NCBI Taxonomy" id="2038116"/>
    <lineage>
        <taxon>Bacteria</taxon>
        <taxon>Bacillati</taxon>
        <taxon>Cyanobacteriota</taxon>
        <taxon>Cyanophyceae</taxon>
        <taxon>Nostocales</taxon>
        <taxon>Nostocaceae</taxon>
        <taxon>Nostoc</taxon>
    </lineage>
</organism>